<gene>
    <name evidence="1" type="ORF">Csp_D27810</name>
</gene>
<organism evidence="1">
    <name type="scientific">Curvibacter symbiont subsp. Hydra magnipapillata</name>
    <dbReference type="NCBI Taxonomy" id="667019"/>
    <lineage>
        <taxon>Bacteria</taxon>
        <taxon>Pseudomonadati</taxon>
        <taxon>Pseudomonadota</taxon>
        <taxon>Betaproteobacteria</taxon>
        <taxon>Burkholderiales</taxon>
        <taxon>Comamonadaceae</taxon>
        <taxon>Curvibacter</taxon>
    </lineage>
</organism>
<protein>
    <submittedName>
        <fullName evidence="1">Uncharacterized protein</fullName>
    </submittedName>
</protein>
<accession>C9YDX5</accession>
<sequence length="37" mass="4164">MFRKLELLQQSGEALAKKTDEKSGFLRVTVVDVQQGL</sequence>
<name>C9YDX5_CURXX</name>
<dbReference type="AlphaFoldDB" id="C9YDX5"/>
<proteinExistence type="predicted"/>
<dbReference type="EMBL" id="FN543107">
    <property type="protein sequence ID" value="CBA31574.1"/>
    <property type="molecule type" value="Genomic_DNA"/>
</dbReference>
<reference evidence="1" key="1">
    <citation type="journal article" date="2010" name="Nature">
        <title>The Dynamic genome of Hydra.</title>
        <authorList>
            <person name="Chapman J.A."/>
            <person name="Kirkness E.F."/>
            <person name="Simakov O."/>
            <person name="Hampson S.E."/>
            <person name="Mitros T."/>
            <person name="Weinmaier T."/>
            <person name="Rattei T."/>
            <person name="Balasubramanian P.G."/>
            <person name="Borman J."/>
            <person name="Busam D."/>
            <person name="Disbennett K."/>
            <person name="Pfannkoch C."/>
            <person name="Sumin N."/>
            <person name="Sutton G."/>
            <person name="Viswanathan L."/>
            <person name="Walenz B."/>
            <person name="Goodstein D.M."/>
            <person name="Hellsten U."/>
            <person name="Kawashima T."/>
            <person name="Prochnik S.E."/>
            <person name="Putnam N.H."/>
            <person name="Shu S."/>
            <person name="Blumberg B."/>
            <person name="Dana C.E."/>
            <person name="Gee L."/>
            <person name="Kibler D.F."/>
            <person name="Law L."/>
            <person name="Lindgens D."/>
            <person name="Martinez D.E."/>
            <person name="Peng J."/>
            <person name="Wigge P.A."/>
            <person name="Bertulat B."/>
            <person name="Guder C."/>
            <person name="Nakamura Y."/>
            <person name="Ozbek S."/>
            <person name="Watanabe H."/>
            <person name="Khalturin K."/>
            <person name="Hemmrich G."/>
            <person name="Franke A."/>
            <person name="Augustin R."/>
            <person name="Fraune S."/>
            <person name="Hayakawa E."/>
            <person name="Hayakawa S."/>
            <person name="Hirose M."/>
            <person name="Hwang J."/>
            <person name="Ikeo K."/>
            <person name="Nishimiya-Fujisawa C."/>
            <person name="Ogura A."/>
            <person name="Takahashi T."/>
            <person name="Steinmetz P.R."/>
            <person name="Zhang X."/>
            <person name="Aufschnaiter R."/>
            <person name="Eder M.K."/>
            <person name="Gorny A.K."/>
            <person name="Salvenmoser W."/>
            <person name="Heimberg A.M."/>
            <person name="Wheeler B.M."/>
            <person name="Peterson K.J."/>
            <person name="Boettger A."/>
            <person name="Tischler P."/>
            <person name="Wolf A."/>
            <person name="Gojobori T."/>
            <person name="Remington K.A."/>
            <person name="Strausberg R.L."/>
            <person name="Venter J."/>
            <person name="Technau U."/>
            <person name="Hobmayer B."/>
            <person name="Bosch T.C."/>
            <person name="Holstein T.W."/>
            <person name="Fujisawa T."/>
            <person name="Bode H.R."/>
            <person name="David C.N."/>
            <person name="Rokhsar D.S."/>
            <person name="Steele R.E."/>
        </authorList>
    </citation>
    <scope>NUCLEOTIDE SEQUENCE</scope>
</reference>
<evidence type="ECO:0000313" key="1">
    <source>
        <dbReference type="EMBL" id="CBA31574.1"/>
    </source>
</evidence>